<dbReference type="InterPro" id="IPR033881">
    <property type="entry name" value="vWA_BatA_type"/>
</dbReference>
<keyword evidence="1" id="KW-0812">Transmembrane</keyword>
<dbReference type="Gene3D" id="3.40.50.410">
    <property type="entry name" value="von Willebrand factor, type A domain"/>
    <property type="match status" value="1"/>
</dbReference>
<keyword evidence="1" id="KW-1133">Transmembrane helix</keyword>
<proteinExistence type="predicted"/>
<evidence type="ECO:0000313" key="3">
    <source>
        <dbReference type="EMBL" id="KKL99021.1"/>
    </source>
</evidence>
<dbReference type="PANTHER" id="PTHR22550">
    <property type="entry name" value="SPORE GERMINATION PROTEIN"/>
    <property type="match status" value="1"/>
</dbReference>
<keyword evidence="1" id="KW-0472">Membrane</keyword>
<feature type="transmembrane region" description="Helical" evidence="1">
    <location>
        <begin position="60"/>
        <end position="78"/>
    </location>
</feature>
<evidence type="ECO:0000259" key="2">
    <source>
        <dbReference type="PROSITE" id="PS50234"/>
    </source>
</evidence>
<dbReference type="CDD" id="cd01467">
    <property type="entry name" value="vWA_BatA_type"/>
    <property type="match status" value="1"/>
</dbReference>
<reference evidence="3" key="1">
    <citation type="journal article" date="2015" name="Nature">
        <title>Complex archaea that bridge the gap between prokaryotes and eukaryotes.</title>
        <authorList>
            <person name="Spang A."/>
            <person name="Saw J.H."/>
            <person name="Jorgensen S.L."/>
            <person name="Zaremba-Niedzwiedzka K."/>
            <person name="Martijn J."/>
            <person name="Lind A.E."/>
            <person name="van Eijk R."/>
            <person name="Schleper C."/>
            <person name="Guy L."/>
            <person name="Ettema T.J."/>
        </authorList>
    </citation>
    <scope>NUCLEOTIDE SEQUENCE</scope>
</reference>
<feature type="domain" description="VWFA" evidence="2">
    <location>
        <begin position="95"/>
        <end position="279"/>
    </location>
</feature>
<dbReference type="Pfam" id="PF00092">
    <property type="entry name" value="VWA"/>
    <property type="match status" value="1"/>
</dbReference>
<accession>A0A0F9H7Q8</accession>
<organism evidence="3">
    <name type="scientific">marine sediment metagenome</name>
    <dbReference type="NCBI Taxonomy" id="412755"/>
    <lineage>
        <taxon>unclassified sequences</taxon>
        <taxon>metagenomes</taxon>
        <taxon>ecological metagenomes</taxon>
    </lineage>
</organism>
<feature type="transmembrane region" description="Helical" evidence="1">
    <location>
        <begin position="6"/>
        <end position="23"/>
    </location>
</feature>
<dbReference type="PANTHER" id="PTHR22550:SF18">
    <property type="entry name" value="VWFA DOMAIN-CONTAINING PROTEIN"/>
    <property type="match status" value="1"/>
</dbReference>
<sequence>MLEFDYIWVFAFLPLPILIRWLLPAYREQKEAVQAPFFEQIVELTGQTPSKGAVVLRRNWFQLLLMPFCWILLIAALARPQWVEDPIIKIESSRDLMIAVDLSGSMETRDFSDAEGNKIDRLEAVKLVLDEFIARRKGDRVGLILFGTSAYPQVPFTLDHEIWQTLLHESRTKMAGPQTMIGDAIGLAIKLFKESESENRVLILLTDGNDTGSKVPPVRAAEIAAENGITVHTIGIGDPESAGEQALDTDTMKKIAEETGGSFFRAMDREELMKIYEQIDKLEPVEFESVSFRPKLQLYHWPLGGALILLVGYHMIMAAMILSRKKWNVGEME</sequence>
<dbReference type="InterPro" id="IPR002035">
    <property type="entry name" value="VWF_A"/>
</dbReference>
<dbReference type="EMBL" id="LAZR01017773">
    <property type="protein sequence ID" value="KKL99021.1"/>
    <property type="molecule type" value="Genomic_DNA"/>
</dbReference>
<dbReference type="InterPro" id="IPR036465">
    <property type="entry name" value="vWFA_dom_sf"/>
</dbReference>
<dbReference type="PROSITE" id="PS50234">
    <property type="entry name" value="VWFA"/>
    <property type="match status" value="1"/>
</dbReference>
<gene>
    <name evidence="3" type="ORF">LCGC14_1818580</name>
</gene>
<dbReference type="InterPro" id="IPR050768">
    <property type="entry name" value="UPF0353/GerABKA_families"/>
</dbReference>
<protein>
    <recommendedName>
        <fullName evidence="2">VWFA domain-containing protein</fullName>
    </recommendedName>
</protein>
<evidence type="ECO:0000256" key="1">
    <source>
        <dbReference type="SAM" id="Phobius"/>
    </source>
</evidence>
<name>A0A0F9H7Q8_9ZZZZ</name>
<dbReference type="SMART" id="SM00327">
    <property type="entry name" value="VWA"/>
    <property type="match status" value="1"/>
</dbReference>
<feature type="transmembrane region" description="Helical" evidence="1">
    <location>
        <begin position="299"/>
        <end position="322"/>
    </location>
</feature>
<comment type="caution">
    <text evidence="3">The sequence shown here is derived from an EMBL/GenBank/DDBJ whole genome shotgun (WGS) entry which is preliminary data.</text>
</comment>
<dbReference type="AlphaFoldDB" id="A0A0F9H7Q8"/>
<dbReference type="SUPFAM" id="SSF53300">
    <property type="entry name" value="vWA-like"/>
    <property type="match status" value="1"/>
</dbReference>